<dbReference type="SMART" id="SM00614">
    <property type="entry name" value="ZnF_BED"/>
    <property type="match status" value="4"/>
</dbReference>
<dbReference type="Proteomes" id="UP000728032">
    <property type="component" value="Unassembled WGS sequence"/>
</dbReference>
<dbReference type="EMBL" id="OC928260">
    <property type="protein sequence ID" value="CAD7657657.1"/>
    <property type="molecule type" value="Genomic_DNA"/>
</dbReference>
<keyword evidence="4" id="KW-1185">Reference proteome</keyword>
<dbReference type="PROSITE" id="PS00028">
    <property type="entry name" value="ZINC_FINGER_C2H2_1"/>
    <property type="match status" value="1"/>
</dbReference>
<protein>
    <recommendedName>
        <fullName evidence="2">C2H2-type domain-containing protein</fullName>
    </recommendedName>
</protein>
<dbReference type="AlphaFoldDB" id="A0A7R9QUU3"/>
<reference evidence="3" key="1">
    <citation type="submission" date="2020-11" db="EMBL/GenBank/DDBJ databases">
        <authorList>
            <person name="Tran Van P."/>
        </authorList>
    </citation>
    <scope>NUCLEOTIDE SEQUENCE</scope>
</reference>
<sequence>MNESDCEELVDSICHQLSQLVSDVTVRDQLISDLKLVNNSYKSIIEWKVRQITKLTDQLRQLTDTTCGEEHIHTDDNDTQSSSHGSVQMNANNNNLFIFATQLLSNSDQTNKDTANGHVHQSGPQNDSISEDTKPLVNGNESADNRYSDGVQCVQTLSIDNSRGIESEDNDDYNSEDNSYSDSYGENGVIRCHELSKSVEFESKAGRHCRSLVWKYFRYDSDTNITHCLVNECTSKGIKGKLAGNLKRHLRKHHKQFQQFMKAVNRLELNITHNKKVLNKCSMDSQDMSTGAEERSFQLYEVNDYLVSTPRDETAADVVYPNRRSSIGRKYESSVWKFFAYDSMANIAYCLVTNCKSKGIRGKLAGNLRKHLLTHKREYDELMSKESNCAKNEVLIGCVVPNSMNESDCEELVDSICHQLSQLVSDVTVRDQLISDLKLVNNSYKSIIEWKVRQITKLTDQLRQLTDTTCGEEHIHTDDNDTQSSSHGSVQMNANNNNLFIFATQLLSNSDQTNKDTANGHVHQSGPQNDSISEDTKPLVNGNESADNRYSDGVQCVQTLSIDNSRGIESEDNDDYNSEDNSYSDSYGENGVIRCHELSKSVEFESKAGRHCRSLVWKYFRYDSDTNITHCLVNECTSKGIKGKLAGNLKRHLRKHHKQFQQFMKAVNRLELNITHNKKVLNKCSMDSQDMSTGAEERSFQLYEVNDYLVSTPRDETAADVVYPNRRSSIGRKYESSVWKFFAYDSMANIAYCLVTNCKSKGIRGKLAGNLRKHLLTHKREYDELMSKESNCAKNEVLIGCVVPNCHRLYSNQLDLRQHMLCGHHSNVSPLEGHAI</sequence>
<feature type="compositionally biased region" description="Polar residues" evidence="1">
    <location>
        <begin position="482"/>
        <end position="491"/>
    </location>
</feature>
<feature type="region of interest" description="Disordered" evidence="1">
    <location>
        <begin position="108"/>
        <end position="146"/>
    </location>
</feature>
<feature type="region of interest" description="Disordered" evidence="1">
    <location>
        <begin position="158"/>
        <end position="182"/>
    </location>
</feature>
<evidence type="ECO:0000313" key="3">
    <source>
        <dbReference type="EMBL" id="CAD7657657.1"/>
    </source>
</evidence>
<dbReference type="SMART" id="SM00355">
    <property type="entry name" value="ZnF_C2H2"/>
    <property type="match status" value="5"/>
</dbReference>
<evidence type="ECO:0000256" key="1">
    <source>
        <dbReference type="SAM" id="MobiDB-lite"/>
    </source>
</evidence>
<feature type="domain" description="C2H2-type" evidence="2">
    <location>
        <begin position="801"/>
        <end position="825"/>
    </location>
</feature>
<feature type="region of interest" description="Disordered" evidence="1">
    <location>
        <begin position="472"/>
        <end position="491"/>
    </location>
</feature>
<feature type="region of interest" description="Disordered" evidence="1">
    <location>
        <begin position="511"/>
        <end position="549"/>
    </location>
</feature>
<gene>
    <name evidence="3" type="ORF">ONB1V03_LOCUS14282</name>
</gene>
<name>A0A7R9QUU3_9ACAR</name>
<evidence type="ECO:0000259" key="2">
    <source>
        <dbReference type="PROSITE" id="PS00028"/>
    </source>
</evidence>
<dbReference type="OrthoDB" id="10520381at2759"/>
<proteinExistence type="predicted"/>
<accession>A0A7R9QUU3</accession>
<dbReference type="EMBL" id="CAJPVJ010013435">
    <property type="protein sequence ID" value="CAG2174843.1"/>
    <property type="molecule type" value="Genomic_DNA"/>
</dbReference>
<feature type="region of interest" description="Disordered" evidence="1">
    <location>
        <begin position="561"/>
        <end position="585"/>
    </location>
</feature>
<evidence type="ECO:0000313" key="4">
    <source>
        <dbReference type="Proteomes" id="UP000728032"/>
    </source>
</evidence>
<dbReference type="InterPro" id="IPR013087">
    <property type="entry name" value="Znf_C2H2_type"/>
</dbReference>
<organism evidence="3">
    <name type="scientific">Oppiella nova</name>
    <dbReference type="NCBI Taxonomy" id="334625"/>
    <lineage>
        <taxon>Eukaryota</taxon>
        <taxon>Metazoa</taxon>
        <taxon>Ecdysozoa</taxon>
        <taxon>Arthropoda</taxon>
        <taxon>Chelicerata</taxon>
        <taxon>Arachnida</taxon>
        <taxon>Acari</taxon>
        <taxon>Acariformes</taxon>
        <taxon>Sarcoptiformes</taxon>
        <taxon>Oribatida</taxon>
        <taxon>Brachypylina</taxon>
        <taxon>Oppioidea</taxon>
        <taxon>Oppiidae</taxon>
        <taxon>Oppiella</taxon>
    </lineage>
</organism>